<dbReference type="AlphaFoldDB" id="A0A1J7IYI7"/>
<proteinExistence type="inferred from homology"/>
<dbReference type="Proteomes" id="UP000182658">
    <property type="component" value="Unassembled WGS sequence"/>
</dbReference>
<evidence type="ECO:0000256" key="1">
    <source>
        <dbReference type="ARBA" id="ARBA00009740"/>
    </source>
</evidence>
<gene>
    <name evidence="2" type="ORF">CONLIGDRAFT_638113</name>
</gene>
<dbReference type="Pfam" id="PF06884">
    <property type="entry name" value="DUF1264"/>
    <property type="match status" value="1"/>
</dbReference>
<name>A0A1J7IYI7_9PEZI</name>
<evidence type="ECO:0000313" key="3">
    <source>
        <dbReference type="Proteomes" id="UP000182658"/>
    </source>
</evidence>
<dbReference type="InParanoid" id="A0A1J7IYI7"/>
<comment type="similarity">
    <text evidence="1">Belongs to the OBAP family.</text>
</comment>
<sequence length="214" mass="23880">MDKIPYGQIGANNAVLFLNGFHFVNGDMSHQMQANHHCAIVRDNFIQCVLYDSGFSPARLRGIEYIVDNETFQSFPGEEKQLWHSHSYEVTSGSLYEPGLPQVVDDAIMATLLTTYGKTFHTWRWDQRENSIPLGIPELVMGFTADSQLHPNETQRRDATFGVNSTAIRKHRQDVGIRPVAPIPGADSWRQGFCVQLALANTTCNITKGLPAGC</sequence>
<reference evidence="2 3" key="1">
    <citation type="submission" date="2016-10" db="EMBL/GenBank/DDBJ databases">
        <title>Draft genome sequence of Coniochaeta ligniaria NRRL30616, a lignocellulolytic fungus for bioabatement of inhibitors in plant biomass hydrolysates.</title>
        <authorList>
            <consortium name="DOE Joint Genome Institute"/>
            <person name="Jimenez D.J."/>
            <person name="Hector R.E."/>
            <person name="Riley R."/>
            <person name="Sun H."/>
            <person name="Grigoriev I.V."/>
            <person name="Van Elsas J.D."/>
            <person name="Nichols N.N."/>
        </authorList>
    </citation>
    <scope>NUCLEOTIDE SEQUENCE [LARGE SCALE GENOMIC DNA]</scope>
    <source>
        <strain evidence="2 3">NRRL 30616</strain>
    </source>
</reference>
<dbReference type="PANTHER" id="PTHR31360">
    <property type="match status" value="1"/>
</dbReference>
<dbReference type="STRING" id="1408157.A0A1J7IYI7"/>
<accession>A0A1J7IYI7</accession>
<dbReference type="PANTHER" id="PTHR31360:SF0">
    <property type="entry name" value="OIL BODY-ASSOCIATED PROTEIN 1B"/>
    <property type="match status" value="1"/>
</dbReference>
<organism evidence="2 3">
    <name type="scientific">Coniochaeta ligniaria NRRL 30616</name>
    <dbReference type="NCBI Taxonomy" id="1408157"/>
    <lineage>
        <taxon>Eukaryota</taxon>
        <taxon>Fungi</taxon>
        <taxon>Dikarya</taxon>
        <taxon>Ascomycota</taxon>
        <taxon>Pezizomycotina</taxon>
        <taxon>Sordariomycetes</taxon>
        <taxon>Sordariomycetidae</taxon>
        <taxon>Coniochaetales</taxon>
        <taxon>Coniochaetaceae</taxon>
        <taxon>Coniochaeta</taxon>
    </lineage>
</organism>
<keyword evidence="3" id="KW-1185">Reference proteome</keyword>
<evidence type="ECO:0000313" key="2">
    <source>
        <dbReference type="EMBL" id="OIW22648.1"/>
    </source>
</evidence>
<protein>
    <submittedName>
        <fullName evidence="2">Putative lipo protein</fullName>
    </submittedName>
</protein>
<dbReference type="EMBL" id="KV875111">
    <property type="protein sequence ID" value="OIW22648.1"/>
    <property type="molecule type" value="Genomic_DNA"/>
</dbReference>
<dbReference type="OrthoDB" id="1901244at2759"/>
<dbReference type="InterPro" id="IPR010686">
    <property type="entry name" value="OBAP-like"/>
</dbReference>